<dbReference type="EMBL" id="OW995941">
    <property type="protein sequence ID" value="CAH6577125.1"/>
    <property type="molecule type" value="Genomic_DNA"/>
</dbReference>
<dbReference type="RefSeq" id="WP_213734706.1">
    <property type="nucleotide sequence ID" value="NZ_JAFHZK010000007.1"/>
</dbReference>
<feature type="domain" description="DUF551" evidence="1">
    <location>
        <begin position="2"/>
        <end position="61"/>
    </location>
</feature>
<dbReference type="Pfam" id="PF04448">
    <property type="entry name" value="DUF551"/>
    <property type="match status" value="1"/>
</dbReference>
<evidence type="ECO:0000313" key="3">
    <source>
        <dbReference type="Proteomes" id="UP000789647"/>
    </source>
</evidence>
<sequence>MEWVNCNERKPPKTRLVLLFVDGDYEFGHLREDDFWIYTDGKFVKRYAPQEVTHWLMLHHPE</sequence>
<gene>
    <name evidence="2" type="ORF">AI2935V1_1548</name>
</gene>
<dbReference type="Proteomes" id="UP000789647">
    <property type="component" value="Chromosome"/>
</dbReference>
<dbReference type="InterPro" id="IPR007539">
    <property type="entry name" value="DUF551"/>
</dbReference>
<protein>
    <recommendedName>
        <fullName evidence="1">DUF551 domain-containing protein</fullName>
    </recommendedName>
</protein>
<accession>A0AAD1TWI6</accession>
<proteinExistence type="predicted"/>
<organism evidence="2 3">
    <name type="scientific">Citrobacter freundii</name>
    <dbReference type="NCBI Taxonomy" id="546"/>
    <lineage>
        <taxon>Bacteria</taxon>
        <taxon>Pseudomonadati</taxon>
        <taxon>Pseudomonadota</taxon>
        <taxon>Gammaproteobacteria</taxon>
        <taxon>Enterobacterales</taxon>
        <taxon>Enterobacteriaceae</taxon>
        <taxon>Citrobacter</taxon>
        <taxon>Citrobacter freundii complex</taxon>
    </lineage>
</organism>
<dbReference type="AlphaFoldDB" id="A0AAD1TWI6"/>
<reference evidence="2" key="1">
    <citation type="submission" date="2022-05" db="EMBL/GenBank/DDBJ databases">
        <authorList>
            <person name="Alioto T."/>
            <person name="Alioto T."/>
            <person name="Gomez Garrido J."/>
        </authorList>
    </citation>
    <scope>NUCLEOTIDE SEQUENCE</scope>
    <source>
        <strain evidence="2">112</strain>
    </source>
</reference>
<evidence type="ECO:0000313" key="2">
    <source>
        <dbReference type="EMBL" id="CAH6577125.1"/>
    </source>
</evidence>
<name>A0AAD1TWI6_CITFR</name>
<evidence type="ECO:0000259" key="1">
    <source>
        <dbReference type="Pfam" id="PF04448"/>
    </source>
</evidence>